<accession>A0A4R2D181</accession>
<protein>
    <submittedName>
        <fullName evidence="4">Acetyltransferase (GNAT) family protein</fullName>
    </submittedName>
</protein>
<dbReference type="PANTHER" id="PTHR43877">
    <property type="entry name" value="AMINOALKYLPHOSPHONATE N-ACETYLTRANSFERASE-RELATED-RELATED"/>
    <property type="match status" value="1"/>
</dbReference>
<evidence type="ECO:0000313" key="5">
    <source>
        <dbReference type="Proteomes" id="UP000295351"/>
    </source>
</evidence>
<dbReference type="PIRSF" id="PIRSF037663">
    <property type="entry name" value="Acetyltransf_GNAT_prd"/>
    <property type="match status" value="1"/>
</dbReference>
<evidence type="ECO:0000259" key="3">
    <source>
        <dbReference type="PROSITE" id="PS51186"/>
    </source>
</evidence>
<dbReference type="InterPro" id="IPR000182">
    <property type="entry name" value="GNAT_dom"/>
</dbReference>
<gene>
    <name evidence="4" type="ORF">EV665_102491</name>
</gene>
<dbReference type="InterPro" id="IPR016181">
    <property type="entry name" value="Acyl_CoA_acyltransferase"/>
</dbReference>
<dbReference type="InterPro" id="IPR017255">
    <property type="entry name" value="AcTrfase_GNAT_prd"/>
</dbReference>
<name>A0A4R2D181_SHIGR</name>
<dbReference type="PROSITE" id="PS51186">
    <property type="entry name" value="GNAT"/>
    <property type="match status" value="1"/>
</dbReference>
<dbReference type="Proteomes" id="UP000295351">
    <property type="component" value="Unassembled WGS sequence"/>
</dbReference>
<evidence type="ECO:0000256" key="2">
    <source>
        <dbReference type="ARBA" id="ARBA00023315"/>
    </source>
</evidence>
<dbReference type="GO" id="GO:0016747">
    <property type="term" value="F:acyltransferase activity, transferring groups other than amino-acyl groups"/>
    <property type="evidence" value="ECO:0007669"/>
    <property type="project" value="InterPro"/>
</dbReference>
<dbReference type="EMBL" id="SLVX01000002">
    <property type="protein sequence ID" value="TCN47967.1"/>
    <property type="molecule type" value="Genomic_DNA"/>
</dbReference>
<dbReference type="CDD" id="cd04301">
    <property type="entry name" value="NAT_SF"/>
    <property type="match status" value="1"/>
</dbReference>
<dbReference type="PANTHER" id="PTHR43877:SF1">
    <property type="entry name" value="ACETYLTRANSFERASE"/>
    <property type="match status" value="1"/>
</dbReference>
<keyword evidence="1 4" id="KW-0808">Transferase</keyword>
<keyword evidence="2" id="KW-0012">Acyltransferase</keyword>
<comment type="caution">
    <text evidence="4">The sequence shown here is derived from an EMBL/GenBank/DDBJ whole genome shotgun (WGS) entry which is preliminary data.</text>
</comment>
<proteinExistence type="predicted"/>
<dbReference type="InterPro" id="IPR050832">
    <property type="entry name" value="Bact_Acetyltransf"/>
</dbReference>
<organism evidence="4 5">
    <name type="scientific">Shinella granuli</name>
    <dbReference type="NCBI Taxonomy" id="323621"/>
    <lineage>
        <taxon>Bacteria</taxon>
        <taxon>Pseudomonadati</taxon>
        <taxon>Pseudomonadota</taxon>
        <taxon>Alphaproteobacteria</taxon>
        <taxon>Hyphomicrobiales</taxon>
        <taxon>Rhizobiaceae</taxon>
        <taxon>Shinella</taxon>
    </lineage>
</organism>
<dbReference type="SUPFAM" id="SSF55729">
    <property type="entry name" value="Acyl-CoA N-acyltransferases (Nat)"/>
    <property type="match status" value="1"/>
</dbReference>
<evidence type="ECO:0000256" key="1">
    <source>
        <dbReference type="ARBA" id="ARBA00022679"/>
    </source>
</evidence>
<dbReference type="AlphaFoldDB" id="A0A4R2D181"/>
<evidence type="ECO:0000313" key="4">
    <source>
        <dbReference type="EMBL" id="TCN47967.1"/>
    </source>
</evidence>
<keyword evidence="5" id="KW-1185">Reference proteome</keyword>
<reference evidence="4 5" key="1">
    <citation type="submission" date="2019-03" db="EMBL/GenBank/DDBJ databases">
        <title>Genomic Encyclopedia of Type Strains, Phase IV (KMG-IV): sequencing the most valuable type-strain genomes for metagenomic binning, comparative biology and taxonomic classification.</title>
        <authorList>
            <person name="Goeker M."/>
        </authorList>
    </citation>
    <scope>NUCLEOTIDE SEQUENCE [LARGE SCALE GENOMIC DNA]</scope>
    <source>
        <strain evidence="4 5">DSM 18401</strain>
    </source>
</reference>
<dbReference type="Gene3D" id="3.40.630.30">
    <property type="match status" value="1"/>
</dbReference>
<sequence>MFFVRTASERDLAKVSALLAETWHATYDALYGADKVSEITARWHAVPALKARLERKDSEFVVADNGRELAGMGYAAMAKDRPKVAFLHQLYVLPRYQRQGIGRDMFAELETCFPDASTMLLEVDPRNEAAVAFYQAHGFAKVGEAQHTADAVSGVPLDVYEKPLGG</sequence>
<feature type="domain" description="N-acetyltransferase" evidence="3">
    <location>
        <begin position="2"/>
        <end position="165"/>
    </location>
</feature>
<dbReference type="RefSeq" id="WP_064332482.1">
    <property type="nucleotide sequence ID" value="NZ_BAABEI010000012.1"/>
</dbReference>
<dbReference type="Pfam" id="PF00583">
    <property type="entry name" value="Acetyltransf_1"/>
    <property type="match status" value="1"/>
</dbReference>